<dbReference type="RefSeq" id="WP_134487976.1">
    <property type="nucleotide sequence ID" value="NZ_CP139089.1"/>
</dbReference>
<feature type="domain" description="Polysaccharide export protein N-terminal" evidence="2">
    <location>
        <begin position="84"/>
        <end position="173"/>
    </location>
</feature>
<dbReference type="EMBL" id="LR536450">
    <property type="protein sequence ID" value="VFU08118.1"/>
    <property type="molecule type" value="Genomic_DNA"/>
</dbReference>
<dbReference type="Proteomes" id="UP000294360">
    <property type="component" value="Chromosome"/>
</dbReference>
<keyword evidence="4" id="KW-0762">Sugar transport</keyword>
<keyword evidence="1" id="KW-0732">Signal</keyword>
<evidence type="ECO:0000259" key="3">
    <source>
        <dbReference type="Pfam" id="PF10531"/>
    </source>
</evidence>
<dbReference type="OrthoDB" id="7198507at2"/>
<evidence type="ECO:0000313" key="5">
    <source>
        <dbReference type="Proteomes" id="UP000294360"/>
    </source>
</evidence>
<evidence type="ECO:0000256" key="1">
    <source>
        <dbReference type="ARBA" id="ARBA00022729"/>
    </source>
</evidence>
<dbReference type="PROSITE" id="PS51257">
    <property type="entry name" value="PROKAR_LIPOPROTEIN"/>
    <property type="match status" value="1"/>
</dbReference>
<evidence type="ECO:0000259" key="2">
    <source>
        <dbReference type="Pfam" id="PF02563"/>
    </source>
</evidence>
<dbReference type="PANTHER" id="PTHR33619:SF3">
    <property type="entry name" value="POLYSACCHARIDE EXPORT PROTEIN GFCE-RELATED"/>
    <property type="match status" value="1"/>
</dbReference>
<dbReference type="InterPro" id="IPR003715">
    <property type="entry name" value="Poly_export_N"/>
</dbReference>
<dbReference type="AlphaFoldDB" id="A0A4U8YYG5"/>
<dbReference type="KEGG" id="mtun:MTUNDRAET4_1225"/>
<dbReference type="Pfam" id="PF02563">
    <property type="entry name" value="Poly_export"/>
    <property type="match status" value="1"/>
</dbReference>
<dbReference type="Gene3D" id="3.10.560.10">
    <property type="entry name" value="Outer membrane lipoprotein wza domain like"/>
    <property type="match status" value="2"/>
</dbReference>
<dbReference type="GO" id="GO:0015159">
    <property type="term" value="F:polysaccharide transmembrane transporter activity"/>
    <property type="evidence" value="ECO:0007669"/>
    <property type="project" value="InterPro"/>
</dbReference>
<protein>
    <submittedName>
        <fullName evidence="4">Sugar transporter</fullName>
    </submittedName>
</protein>
<sequence length="394" mass="41718">MRNDFLNVAGILLSGAALLALTGCGTLLSGSGPSTDDVIAQSTSPGVQRYEIVDINSSVLDILRHRGPDSFLTHFGDYRPSVEPKIGVGDTVSVTIWEAGAGGLFSAPLVSDRFSTGSKSSTIPDQIVGRDGSISVPYAGRIKVAGRTTQEVQGIVEHALAGKAIEPQVLINMPKSVSNSVTVTGEVVNGARVPLSVRGDRVMDVIATAGGIRAPVNETYVQLSRGQETVRVAMSRVSSDPKENIYLRPNDVLTLIRDPQTFIAYGATGKNAEIPFDAEGISLSQALAKAGGLMDFRSDPAGVFIFRFEPESVVRALAPGSTLAAHNRVTPVVYRLNLRDAASLFIAQGFRIQNRDLLYVSNAPITDAEKVMQIVSMISSPALTGLSACAYIKC</sequence>
<dbReference type="InterPro" id="IPR019554">
    <property type="entry name" value="Soluble_ligand-bd"/>
</dbReference>
<evidence type="ECO:0000313" key="4">
    <source>
        <dbReference type="EMBL" id="VFU08118.1"/>
    </source>
</evidence>
<dbReference type="Pfam" id="PF10531">
    <property type="entry name" value="SLBB"/>
    <property type="match status" value="1"/>
</dbReference>
<proteinExistence type="predicted"/>
<accession>A0A4U8YYG5</accession>
<dbReference type="InterPro" id="IPR049712">
    <property type="entry name" value="Poly_export"/>
</dbReference>
<feature type="domain" description="Soluble ligand binding" evidence="3">
    <location>
        <begin position="181"/>
        <end position="228"/>
    </location>
</feature>
<reference evidence="4 5" key="1">
    <citation type="submission" date="2019-03" db="EMBL/GenBank/DDBJ databases">
        <authorList>
            <person name="Kox A.R. M."/>
        </authorList>
    </citation>
    <scope>NUCLEOTIDE SEQUENCE [LARGE SCALE GENOMIC DNA]</scope>
    <source>
        <strain evidence="4">MTUNDRAET4 annotated genome</strain>
    </source>
</reference>
<gene>
    <name evidence="4" type="ORF">MTUNDRAET4_1225</name>
</gene>
<name>A0A4U8YYG5_METTU</name>
<dbReference type="Gene3D" id="3.30.1950.10">
    <property type="entry name" value="wza like domain"/>
    <property type="match status" value="1"/>
</dbReference>
<keyword evidence="4" id="KW-0813">Transport</keyword>
<organism evidence="4 5">
    <name type="scientific">Methylocella tundrae</name>
    <dbReference type="NCBI Taxonomy" id="227605"/>
    <lineage>
        <taxon>Bacteria</taxon>
        <taxon>Pseudomonadati</taxon>
        <taxon>Pseudomonadota</taxon>
        <taxon>Alphaproteobacteria</taxon>
        <taxon>Hyphomicrobiales</taxon>
        <taxon>Beijerinckiaceae</taxon>
        <taxon>Methylocella</taxon>
    </lineage>
</organism>
<dbReference type="PANTHER" id="PTHR33619">
    <property type="entry name" value="POLYSACCHARIDE EXPORT PROTEIN GFCE-RELATED"/>
    <property type="match status" value="1"/>
</dbReference>